<sequence length="150" mass="16702">MERGPSYWLRRALILFLVLVPLAVAVGVEFGVYYAFLTSDLPGLAKVVFVGLVTVCLIGSFVQPYRRTREAERRRRDGDPLRPDYRKNRTRGAGGGALGAMAYGGVGLAQGFFALAVVLGFGWFVFMLFFALQREYGVEHDARLRYEGKA</sequence>
<feature type="transmembrane region" description="Helical" evidence="2">
    <location>
        <begin position="90"/>
        <end position="106"/>
    </location>
</feature>
<dbReference type="EMBL" id="RBWV01000013">
    <property type="protein sequence ID" value="RKS72654.1"/>
    <property type="molecule type" value="Genomic_DNA"/>
</dbReference>
<dbReference type="AlphaFoldDB" id="A0A420XMZ7"/>
<dbReference type="Proteomes" id="UP000281955">
    <property type="component" value="Unassembled WGS sequence"/>
</dbReference>
<evidence type="ECO:0000256" key="2">
    <source>
        <dbReference type="SAM" id="Phobius"/>
    </source>
</evidence>
<proteinExistence type="predicted"/>
<gene>
    <name evidence="3" type="ORF">CLV35_2902</name>
</gene>
<feature type="compositionally biased region" description="Basic and acidic residues" evidence="1">
    <location>
        <begin position="71"/>
        <end position="87"/>
    </location>
</feature>
<evidence type="ECO:0000256" key="1">
    <source>
        <dbReference type="SAM" id="MobiDB-lite"/>
    </source>
</evidence>
<dbReference type="InParanoid" id="A0A420XMZ7"/>
<comment type="caution">
    <text evidence="3">The sequence shown here is derived from an EMBL/GenBank/DDBJ whole genome shotgun (WGS) entry which is preliminary data.</text>
</comment>
<feature type="transmembrane region" description="Helical" evidence="2">
    <location>
        <begin position="43"/>
        <end position="65"/>
    </location>
</feature>
<evidence type="ECO:0000313" key="3">
    <source>
        <dbReference type="EMBL" id="RKS72654.1"/>
    </source>
</evidence>
<organism evidence="3 4">
    <name type="scientific">Motilibacter peucedani</name>
    <dbReference type="NCBI Taxonomy" id="598650"/>
    <lineage>
        <taxon>Bacteria</taxon>
        <taxon>Bacillati</taxon>
        <taxon>Actinomycetota</taxon>
        <taxon>Actinomycetes</taxon>
        <taxon>Motilibacterales</taxon>
        <taxon>Motilibacteraceae</taxon>
        <taxon>Motilibacter</taxon>
    </lineage>
</organism>
<accession>A0A420XMZ7</accession>
<keyword evidence="4" id="KW-1185">Reference proteome</keyword>
<keyword evidence="2" id="KW-0472">Membrane</keyword>
<name>A0A420XMZ7_9ACTN</name>
<feature type="transmembrane region" description="Helical" evidence="2">
    <location>
        <begin position="12"/>
        <end position="37"/>
    </location>
</feature>
<keyword evidence="2" id="KW-1133">Transmembrane helix</keyword>
<feature type="region of interest" description="Disordered" evidence="1">
    <location>
        <begin position="71"/>
        <end position="90"/>
    </location>
</feature>
<feature type="transmembrane region" description="Helical" evidence="2">
    <location>
        <begin position="112"/>
        <end position="132"/>
    </location>
</feature>
<keyword evidence="2" id="KW-0812">Transmembrane</keyword>
<protein>
    <submittedName>
        <fullName evidence="3">Uncharacterized protein</fullName>
    </submittedName>
</protein>
<reference evidence="3 4" key="1">
    <citation type="submission" date="2018-10" db="EMBL/GenBank/DDBJ databases">
        <title>Genomic Encyclopedia of Archaeal and Bacterial Type Strains, Phase II (KMG-II): from individual species to whole genera.</title>
        <authorList>
            <person name="Goeker M."/>
        </authorList>
    </citation>
    <scope>NUCLEOTIDE SEQUENCE [LARGE SCALE GENOMIC DNA]</scope>
    <source>
        <strain evidence="3 4">RP-AC37</strain>
    </source>
</reference>
<evidence type="ECO:0000313" key="4">
    <source>
        <dbReference type="Proteomes" id="UP000281955"/>
    </source>
</evidence>